<reference evidence="8 10" key="1">
    <citation type="submission" date="2019-05" db="EMBL/GenBank/DDBJ databases">
        <title>Whole genome sequence analysis of Cupriavidus campinensis S14E4C strain.</title>
        <authorList>
            <person name="Abbaszade G."/>
            <person name="Szabo A."/>
            <person name="Toumi M."/>
            <person name="Toth E."/>
        </authorList>
    </citation>
    <scope>NUCLEOTIDE SEQUENCE [LARGE SCALE GENOMIC DNA]</scope>
    <source>
        <strain evidence="8 10">S14E4C</strain>
    </source>
</reference>
<comment type="cofactor">
    <cofactor evidence="1">
        <name>L-ascorbate</name>
        <dbReference type="ChEBI" id="CHEBI:38290"/>
    </cofactor>
</comment>
<evidence type="ECO:0000313" key="9">
    <source>
        <dbReference type="EMBL" id="URF06173.1"/>
    </source>
</evidence>
<keyword evidence="6" id="KW-0408">Iron</keyword>
<dbReference type="InterPro" id="IPR006620">
    <property type="entry name" value="Pro_4_hyd_alph"/>
</dbReference>
<dbReference type="GO" id="GO:0005506">
    <property type="term" value="F:iron ion binding"/>
    <property type="evidence" value="ECO:0007669"/>
    <property type="project" value="InterPro"/>
</dbReference>
<dbReference type="Pfam" id="PF13640">
    <property type="entry name" value="2OG-FeII_Oxy_3"/>
    <property type="match status" value="1"/>
</dbReference>
<organism evidence="9 11">
    <name type="scientific">Cupriavidus campinensis</name>
    <dbReference type="NCBI Taxonomy" id="151783"/>
    <lineage>
        <taxon>Bacteria</taxon>
        <taxon>Pseudomonadati</taxon>
        <taxon>Pseudomonadota</taxon>
        <taxon>Betaproteobacteria</taxon>
        <taxon>Burkholderiales</taxon>
        <taxon>Burkholderiaceae</taxon>
        <taxon>Cupriavidus</taxon>
    </lineage>
</organism>
<evidence type="ECO:0000256" key="3">
    <source>
        <dbReference type="ARBA" id="ARBA00022896"/>
    </source>
</evidence>
<feature type="domain" description="Fe2OG dioxygenase" evidence="7">
    <location>
        <begin position="196"/>
        <end position="305"/>
    </location>
</feature>
<dbReference type="Gene3D" id="2.60.120.620">
    <property type="entry name" value="q2cbj1_9rhob like domain"/>
    <property type="match status" value="1"/>
</dbReference>
<gene>
    <name evidence="8" type="ORF">FGG12_14285</name>
    <name evidence="9" type="ORF">M5D45_23885</name>
</gene>
<dbReference type="GO" id="GO:0031418">
    <property type="term" value="F:L-ascorbic acid binding"/>
    <property type="evidence" value="ECO:0007669"/>
    <property type="project" value="UniProtKB-KW"/>
</dbReference>
<sequence>MAPASAPASAHSAATPPRQLATLHFTAELRDWIVQALQRGGRPDELVRALAAQRFAPDVARELVEAFARVLREGLPMPEGSITVARAAPATTPAQPRLPRASVLHGGDRNIPVLSRTERPVVAVLEGVLSDEECDALMAEARPRLALSTLVDPRTGEHIVSPDRTSEGMFFRLAEAPWLATLDARISALMQMPMENGEGLQVLRYAPGAQSRPHFDFLMPNNAANQASIARSGQRVSTMVIYLNDVPAGGETLFPEIGLSVVPRKGNALYFEYCDDHGQLDGRTLHAAAEVLAGEKWVATKWMRQRRFVPAAEAEAERQELTPPESRAP</sequence>
<keyword evidence="3" id="KW-0847">Vitamin C</keyword>
<keyword evidence="4 8" id="KW-0223">Dioxygenase</keyword>
<keyword evidence="10" id="KW-1185">Reference proteome</keyword>
<evidence type="ECO:0000259" key="7">
    <source>
        <dbReference type="PROSITE" id="PS51471"/>
    </source>
</evidence>
<evidence type="ECO:0000256" key="2">
    <source>
        <dbReference type="ARBA" id="ARBA00022723"/>
    </source>
</evidence>
<dbReference type="PROSITE" id="PS51471">
    <property type="entry name" value="FE2OG_OXY"/>
    <property type="match status" value="1"/>
</dbReference>
<dbReference type="InterPro" id="IPR045054">
    <property type="entry name" value="P4HA-like"/>
</dbReference>
<proteinExistence type="predicted"/>
<dbReference type="KEGG" id="ccam:M5D45_23885"/>
<dbReference type="GO" id="GO:0004656">
    <property type="term" value="F:procollagen-proline 4-dioxygenase activity"/>
    <property type="evidence" value="ECO:0007669"/>
    <property type="project" value="TreeGrafter"/>
</dbReference>
<evidence type="ECO:0000313" key="8">
    <source>
        <dbReference type="EMBL" id="TSP12176.1"/>
    </source>
</evidence>
<dbReference type="SMART" id="SM00702">
    <property type="entry name" value="P4Hc"/>
    <property type="match status" value="1"/>
</dbReference>
<dbReference type="Proteomes" id="UP001056132">
    <property type="component" value="Chromosome 2"/>
</dbReference>
<evidence type="ECO:0000256" key="5">
    <source>
        <dbReference type="ARBA" id="ARBA00023002"/>
    </source>
</evidence>
<name>A0AAE9I405_9BURK</name>
<keyword evidence="2" id="KW-0479">Metal-binding</keyword>
<dbReference type="EMBL" id="VCIZ01000007">
    <property type="protein sequence ID" value="TSP12176.1"/>
    <property type="molecule type" value="Genomic_DNA"/>
</dbReference>
<evidence type="ECO:0000256" key="4">
    <source>
        <dbReference type="ARBA" id="ARBA00022964"/>
    </source>
</evidence>
<evidence type="ECO:0000313" key="10">
    <source>
        <dbReference type="Proteomes" id="UP000318943"/>
    </source>
</evidence>
<dbReference type="InterPro" id="IPR044862">
    <property type="entry name" value="Pro_4_hyd_alph_FE2OG_OXY"/>
</dbReference>
<dbReference type="PANTHER" id="PTHR10869:SF246">
    <property type="entry name" value="TRANSMEMBRANE PROLYL 4-HYDROXYLASE"/>
    <property type="match status" value="1"/>
</dbReference>
<accession>A0AAE9I405</accession>
<evidence type="ECO:0000256" key="1">
    <source>
        <dbReference type="ARBA" id="ARBA00001961"/>
    </source>
</evidence>
<dbReference type="EMBL" id="CP097331">
    <property type="protein sequence ID" value="URF06173.1"/>
    <property type="molecule type" value="Genomic_DNA"/>
</dbReference>
<dbReference type="RefSeq" id="WP_144198326.1">
    <property type="nucleotide sequence ID" value="NZ_CP097331.1"/>
</dbReference>
<dbReference type="AlphaFoldDB" id="A0AAE9I405"/>
<dbReference type="InterPro" id="IPR005123">
    <property type="entry name" value="Oxoglu/Fe-dep_dioxygenase_dom"/>
</dbReference>
<protein>
    <submittedName>
        <fullName evidence="8">2-oxoglutarate-dependent dioxygenase</fullName>
    </submittedName>
    <submittedName>
        <fullName evidence="9">2OG-Fe(II) oxygenase</fullName>
    </submittedName>
</protein>
<reference evidence="9" key="2">
    <citation type="journal article" date="2022" name="Microbiol. Resour. Announc.">
        <title>Genome Sequence of Cupriavidus campinensis Strain G5, a Member of a Bacterial Consortium Capable of Polyethylene Degradation.</title>
        <authorList>
            <person name="Schneider B."/>
            <person name="Pfeiffer F."/>
            <person name="Dyall-Smith M."/>
            <person name="Kunte H.J."/>
        </authorList>
    </citation>
    <scope>NUCLEOTIDE SEQUENCE</scope>
    <source>
        <strain evidence="9">G5</strain>
    </source>
</reference>
<evidence type="ECO:0000313" key="11">
    <source>
        <dbReference type="Proteomes" id="UP001056132"/>
    </source>
</evidence>
<keyword evidence="5" id="KW-0560">Oxidoreductase</keyword>
<dbReference type="Proteomes" id="UP000318943">
    <property type="component" value="Unassembled WGS sequence"/>
</dbReference>
<dbReference type="PANTHER" id="PTHR10869">
    <property type="entry name" value="PROLYL 4-HYDROXYLASE ALPHA SUBUNIT"/>
    <property type="match status" value="1"/>
</dbReference>
<evidence type="ECO:0000256" key="6">
    <source>
        <dbReference type="ARBA" id="ARBA00023004"/>
    </source>
</evidence>
<reference evidence="9" key="3">
    <citation type="submission" date="2022-05" db="EMBL/GenBank/DDBJ databases">
        <authorList>
            <person name="Kunte H.-J."/>
        </authorList>
    </citation>
    <scope>NUCLEOTIDE SEQUENCE</scope>
    <source>
        <strain evidence="9">G5</strain>
    </source>
</reference>